<dbReference type="Pfam" id="PF04014">
    <property type="entry name" value="MazE_antitoxin"/>
    <property type="match status" value="1"/>
</dbReference>
<name>A0A1T2KM88_9GAMM</name>
<gene>
    <name evidence="3" type="ORF">BOW51_12395</name>
</gene>
<dbReference type="PANTHER" id="PTHR40516:SF1">
    <property type="entry name" value="ANTITOXIN CHPS-RELATED"/>
    <property type="match status" value="1"/>
</dbReference>
<dbReference type="SUPFAM" id="SSF89447">
    <property type="entry name" value="AbrB/MazE/MraZ-like"/>
    <property type="match status" value="1"/>
</dbReference>
<dbReference type="InterPro" id="IPR039052">
    <property type="entry name" value="Antitox_PemI-like"/>
</dbReference>
<keyword evidence="4" id="KW-1185">Reference proteome</keyword>
<dbReference type="GO" id="GO:0003677">
    <property type="term" value="F:DNA binding"/>
    <property type="evidence" value="ECO:0007669"/>
    <property type="project" value="UniProtKB-UniRule"/>
</dbReference>
<dbReference type="EMBL" id="MPRJ01000122">
    <property type="protein sequence ID" value="OOZ33977.1"/>
    <property type="molecule type" value="Genomic_DNA"/>
</dbReference>
<dbReference type="GO" id="GO:0097351">
    <property type="term" value="F:toxin sequestering activity"/>
    <property type="evidence" value="ECO:0007669"/>
    <property type="project" value="InterPro"/>
</dbReference>
<evidence type="ECO:0000313" key="3">
    <source>
        <dbReference type="EMBL" id="OOZ33977.1"/>
    </source>
</evidence>
<keyword evidence="1" id="KW-0238">DNA-binding</keyword>
<protein>
    <recommendedName>
        <fullName evidence="2">SpoVT-AbrB domain-containing protein</fullName>
    </recommendedName>
</protein>
<evidence type="ECO:0000256" key="1">
    <source>
        <dbReference type="PROSITE-ProRule" id="PRU01076"/>
    </source>
</evidence>
<evidence type="ECO:0000313" key="4">
    <source>
        <dbReference type="Proteomes" id="UP000190896"/>
    </source>
</evidence>
<dbReference type="Gene3D" id="2.10.260.10">
    <property type="match status" value="1"/>
</dbReference>
<accession>A0A1T2KM88</accession>
<dbReference type="InterPro" id="IPR007159">
    <property type="entry name" value="SpoVT-AbrB_dom"/>
</dbReference>
<dbReference type="AlphaFoldDB" id="A0A1T2KM88"/>
<dbReference type="PANTHER" id="PTHR40516">
    <property type="entry name" value="ANTITOXIN CHPS-RELATED"/>
    <property type="match status" value="1"/>
</dbReference>
<dbReference type="InterPro" id="IPR037914">
    <property type="entry name" value="SpoVT-AbrB_sf"/>
</dbReference>
<proteinExistence type="predicted"/>
<dbReference type="SMART" id="SM00966">
    <property type="entry name" value="SpoVT_AbrB"/>
    <property type="match status" value="1"/>
</dbReference>
<dbReference type="PROSITE" id="PS51740">
    <property type="entry name" value="SPOVT_ABRB"/>
    <property type="match status" value="1"/>
</dbReference>
<sequence>MEAQGKIQKWGNSSAIRLPAKVLAAAGFDSDSEVDIQVDDGRVVIQLHERTLEQTFDKLLAEEPGAAELLAQVKEGLSRAITLTDETTERCNALVEKLGEKG</sequence>
<dbReference type="OrthoDB" id="9795766at2"/>
<evidence type="ECO:0000259" key="2">
    <source>
        <dbReference type="PROSITE" id="PS51740"/>
    </source>
</evidence>
<feature type="domain" description="SpoVT-AbrB" evidence="2">
    <location>
        <begin position="5"/>
        <end position="50"/>
    </location>
</feature>
<dbReference type="RefSeq" id="WP_078488310.1">
    <property type="nucleotide sequence ID" value="NZ_MPRJ01000122.1"/>
</dbReference>
<reference evidence="3 4" key="1">
    <citation type="submission" date="2016-11" db="EMBL/GenBank/DDBJ databases">
        <title>Mixed transmission modes and dynamic genome evolution in an obligate animal-bacterial symbiosis.</title>
        <authorList>
            <person name="Russell S.L."/>
            <person name="Corbett-Detig R.B."/>
            <person name="Cavanaugh C.M."/>
        </authorList>
    </citation>
    <scope>NUCLEOTIDE SEQUENCE [LARGE SCALE GENOMIC DNA]</scope>
    <source>
        <strain evidence="3">Se-Cadez</strain>
    </source>
</reference>
<dbReference type="Proteomes" id="UP000190896">
    <property type="component" value="Unassembled WGS sequence"/>
</dbReference>
<organism evidence="3 4">
    <name type="scientific">Solemya velesiana gill symbiont</name>
    <dbReference type="NCBI Taxonomy" id="1918948"/>
    <lineage>
        <taxon>Bacteria</taxon>
        <taxon>Pseudomonadati</taxon>
        <taxon>Pseudomonadota</taxon>
        <taxon>Gammaproteobacteria</taxon>
        <taxon>sulfur-oxidizing symbionts</taxon>
    </lineage>
</organism>
<comment type="caution">
    <text evidence="3">The sequence shown here is derived from an EMBL/GenBank/DDBJ whole genome shotgun (WGS) entry which is preliminary data.</text>
</comment>